<protein>
    <submittedName>
        <fullName evidence="2">Uncharacterized protein</fullName>
    </submittedName>
</protein>
<proteinExistence type="predicted"/>
<organism evidence="1 2">
    <name type="scientific">Panagrolaimus sp. JU765</name>
    <dbReference type="NCBI Taxonomy" id="591449"/>
    <lineage>
        <taxon>Eukaryota</taxon>
        <taxon>Metazoa</taxon>
        <taxon>Ecdysozoa</taxon>
        <taxon>Nematoda</taxon>
        <taxon>Chromadorea</taxon>
        <taxon>Rhabditida</taxon>
        <taxon>Tylenchina</taxon>
        <taxon>Panagrolaimomorpha</taxon>
        <taxon>Panagrolaimoidea</taxon>
        <taxon>Panagrolaimidae</taxon>
        <taxon>Panagrolaimus</taxon>
    </lineage>
</organism>
<reference evidence="2" key="1">
    <citation type="submission" date="2022-11" db="UniProtKB">
        <authorList>
            <consortium name="WormBaseParasite"/>
        </authorList>
    </citation>
    <scope>IDENTIFICATION</scope>
</reference>
<evidence type="ECO:0000313" key="2">
    <source>
        <dbReference type="WBParaSite" id="JU765_v2.g10629.t1"/>
    </source>
</evidence>
<dbReference type="Proteomes" id="UP000887576">
    <property type="component" value="Unplaced"/>
</dbReference>
<name>A0AC34PWQ6_9BILA</name>
<dbReference type="WBParaSite" id="JU765_v2.g10629.t1">
    <property type="protein sequence ID" value="JU765_v2.g10629.t1"/>
    <property type="gene ID" value="JU765_v2.g10629"/>
</dbReference>
<evidence type="ECO:0000313" key="1">
    <source>
        <dbReference type="Proteomes" id="UP000887576"/>
    </source>
</evidence>
<accession>A0AC34PWQ6</accession>
<sequence>MCSKTENNSLVAETKFSMPYRSIYDRLQAYYNIILPFPRKFVGIDYLKEKCRIHFVDALSGEKCGKLIPIDCVSGPNSTAFGVSSTGNNNYQFYACFLVSNNSNYQVVCHVFKNWRFFKDFSYTLTTKCGEFKPNNEIRMFIGSFDNISEVLNGIVIISGNLSCLLEVQSGPTPRIVNETFENASKFGQGYDPIRDKFLFHENVSLVVPGWKSPDPQFPLFSHGGYIFLKEKEKYQIFSPDGITDEYDLTFSAIIDRPYLDPGIFG</sequence>